<dbReference type="RefSeq" id="XP_007318789.1">
    <property type="nucleotide sequence ID" value="XM_007318727.1"/>
</dbReference>
<gene>
    <name evidence="1" type="ORF">SERLADRAFT_370016</name>
</gene>
<organism>
    <name type="scientific">Serpula lacrymans var. lacrymans (strain S7.9)</name>
    <name type="common">Dry rot fungus</name>
    <dbReference type="NCBI Taxonomy" id="578457"/>
    <lineage>
        <taxon>Eukaryota</taxon>
        <taxon>Fungi</taxon>
        <taxon>Dikarya</taxon>
        <taxon>Basidiomycota</taxon>
        <taxon>Agaricomycotina</taxon>
        <taxon>Agaricomycetes</taxon>
        <taxon>Agaricomycetidae</taxon>
        <taxon>Boletales</taxon>
        <taxon>Coniophorineae</taxon>
        <taxon>Serpulaceae</taxon>
        <taxon>Serpula</taxon>
    </lineage>
</organism>
<dbReference type="OrthoDB" id="3220614at2759"/>
<dbReference type="KEGG" id="sla:SERLADRAFT_370016"/>
<dbReference type="Pfam" id="PF20414">
    <property type="entry name" value="DUF6698"/>
    <property type="match status" value="1"/>
</dbReference>
<proteinExistence type="predicted"/>
<dbReference type="InterPro" id="IPR046521">
    <property type="entry name" value="DUF6698"/>
</dbReference>
<dbReference type="Proteomes" id="UP000008064">
    <property type="component" value="Unassembled WGS sequence"/>
</dbReference>
<evidence type="ECO:0000313" key="1">
    <source>
        <dbReference type="EMBL" id="EGO24770.1"/>
    </source>
</evidence>
<name>F8NXV4_SERL9</name>
<dbReference type="HOGENOM" id="CLU_035918_3_1_1"/>
<accession>F8NXV4</accession>
<dbReference type="EMBL" id="GL945434">
    <property type="protein sequence ID" value="EGO24770.1"/>
    <property type="molecule type" value="Genomic_DNA"/>
</dbReference>
<protein>
    <submittedName>
        <fullName evidence="1">Uncharacterized protein</fullName>
    </submittedName>
</protein>
<sequence length="292" mass="32739">MAIKTCLLKAAVLGKAPFTWAREKNFHFEYSGNRCLADPLVHHGQHFGRTIHALCNIWALLANGIARTGEFHQPDEYYSSEENQEYLIYRSLLRMIPGLEDCLLQGDKDNIVSMAEMIQRGSSSARSDDTKSLKGAVLDWITPCRESHTPPLARNVKTDCGFHHDQTGALLCPAGLDWSDPEVRLKLKNGELLISGDQWPVFLYQDYVYNPEDPWNGLSRSLLLVLAYRHIFTSPSSVNREPKATQSGNTRIHGMTKVTPASIAYVATQILPNYSSAWRPPSKNSALAKIKE</sequence>
<dbReference type="AlphaFoldDB" id="F8NXV4"/>
<reference evidence="1" key="1">
    <citation type="submission" date="2011-04" db="EMBL/GenBank/DDBJ databases">
        <title>Evolution of plant cell wall degrading machinery underlies the functional diversity of forest fungi.</title>
        <authorList>
            <consortium name="US DOE Joint Genome Institute (JGI-PGF)"/>
            <person name="Eastwood D.C."/>
            <person name="Floudas D."/>
            <person name="Binder M."/>
            <person name="Majcherczyk A."/>
            <person name="Schneider P."/>
            <person name="Aerts A."/>
            <person name="Asiegbu F.O."/>
            <person name="Baker S.E."/>
            <person name="Barry K."/>
            <person name="Bendiksby M."/>
            <person name="Blumentritt M."/>
            <person name="Coutinho P.M."/>
            <person name="Cullen D."/>
            <person name="Cullen D."/>
            <person name="Gathman A."/>
            <person name="Goodell B."/>
            <person name="Henrissat B."/>
            <person name="Ihrmark K."/>
            <person name="Kauserud H."/>
            <person name="Kohler A."/>
            <person name="LaButti K."/>
            <person name="Lapidus A."/>
            <person name="Lavin J.L."/>
            <person name="Lee Y.-H."/>
            <person name="Lindquist E."/>
            <person name="Lilly W."/>
            <person name="Lucas S."/>
            <person name="Morin E."/>
            <person name="Murat C."/>
            <person name="Oguiza J.A."/>
            <person name="Park J."/>
            <person name="Pisabarro A.G."/>
            <person name="Riley R."/>
            <person name="Rosling A."/>
            <person name="Salamov A."/>
            <person name="Schmidt O."/>
            <person name="Schmutz J."/>
            <person name="Skrede I."/>
            <person name="Stenlid J."/>
            <person name="Wiebenga A."/>
            <person name="Xie X."/>
            <person name="Kues U."/>
            <person name="Hibbett D.S."/>
            <person name="Hoffmeister D."/>
            <person name="Hogberg N."/>
            <person name="Martin F."/>
            <person name="Grigoriev I.V."/>
            <person name="Watkinson S.C."/>
        </authorList>
    </citation>
    <scope>NUCLEOTIDE SEQUENCE</scope>
    <source>
        <strain evidence="1">S7.9</strain>
    </source>
</reference>
<dbReference type="GeneID" id="18810332"/>